<dbReference type="Gene3D" id="1.10.10.10">
    <property type="entry name" value="Winged helix-like DNA-binding domain superfamily/Winged helix DNA-binding domain"/>
    <property type="match status" value="1"/>
</dbReference>
<dbReference type="Gene3D" id="3.40.190.290">
    <property type="match status" value="1"/>
</dbReference>
<dbReference type="CDD" id="cd08436">
    <property type="entry name" value="PBP2_LTTR_like_3"/>
    <property type="match status" value="1"/>
</dbReference>
<dbReference type="EMBL" id="BAAAUG010000013">
    <property type="protein sequence ID" value="GAA3084880.1"/>
    <property type="molecule type" value="Genomic_DNA"/>
</dbReference>
<dbReference type="RefSeq" id="WP_344518713.1">
    <property type="nucleotide sequence ID" value="NZ_BAAAUG010000013.1"/>
</dbReference>
<protein>
    <submittedName>
        <fullName evidence="6">LysR substrate-binding domain-containing protein</fullName>
    </submittedName>
</protein>
<evidence type="ECO:0000259" key="5">
    <source>
        <dbReference type="PROSITE" id="PS50931"/>
    </source>
</evidence>
<accession>A0ABP6M9D2</accession>
<dbReference type="SUPFAM" id="SSF53850">
    <property type="entry name" value="Periplasmic binding protein-like II"/>
    <property type="match status" value="1"/>
</dbReference>
<evidence type="ECO:0000313" key="7">
    <source>
        <dbReference type="Proteomes" id="UP001501637"/>
    </source>
</evidence>
<dbReference type="InterPro" id="IPR036390">
    <property type="entry name" value="WH_DNA-bd_sf"/>
</dbReference>
<dbReference type="PANTHER" id="PTHR30346:SF28">
    <property type="entry name" value="HTH-TYPE TRANSCRIPTIONAL REGULATOR CYNR"/>
    <property type="match status" value="1"/>
</dbReference>
<proteinExistence type="inferred from homology"/>
<evidence type="ECO:0000256" key="4">
    <source>
        <dbReference type="ARBA" id="ARBA00023163"/>
    </source>
</evidence>
<keyword evidence="2" id="KW-0805">Transcription regulation</keyword>
<evidence type="ECO:0000256" key="3">
    <source>
        <dbReference type="ARBA" id="ARBA00023125"/>
    </source>
</evidence>
<dbReference type="PROSITE" id="PS50931">
    <property type="entry name" value="HTH_LYSR"/>
    <property type="match status" value="1"/>
</dbReference>
<dbReference type="Pfam" id="PF03466">
    <property type="entry name" value="LysR_substrate"/>
    <property type="match status" value="1"/>
</dbReference>
<dbReference type="Pfam" id="PF00126">
    <property type="entry name" value="HTH_1"/>
    <property type="match status" value="1"/>
</dbReference>
<dbReference type="PRINTS" id="PR00039">
    <property type="entry name" value="HTHLYSR"/>
</dbReference>
<keyword evidence="3" id="KW-0238">DNA-binding</keyword>
<sequence>MELRQLEYLVAVVEEASFTRAAARLHVTQPGVSSQIRQLERELGQRLLDRSGRTVRPTEVGATVLEYARSALSSVAGARLAVDEYAGLLRGHVAVGTVTLASTLDLPGLLASFHRRHPAVEISLRESSSDELAEALTASRLDAAVLAPAYTSPPGVELQAIADEPLVAAVSRDDPLAVAGRDRLALSELADRALITFTHSTGTRGDIDAACVAAGFRPRIAFEASDPGVLARLAAHGMGVAILPAPIARDHPEELHVLFTDPVIRGRLALAWRSAGTESPAATAFLAHARAALRTPV</sequence>
<dbReference type="InterPro" id="IPR036388">
    <property type="entry name" value="WH-like_DNA-bd_sf"/>
</dbReference>
<dbReference type="Proteomes" id="UP001501637">
    <property type="component" value="Unassembled WGS sequence"/>
</dbReference>
<evidence type="ECO:0000313" key="6">
    <source>
        <dbReference type="EMBL" id="GAA3084880.1"/>
    </source>
</evidence>
<dbReference type="InterPro" id="IPR000847">
    <property type="entry name" value="LysR_HTH_N"/>
</dbReference>
<comment type="similarity">
    <text evidence="1">Belongs to the LysR transcriptional regulatory family.</text>
</comment>
<reference evidence="7" key="1">
    <citation type="journal article" date="2019" name="Int. J. Syst. Evol. Microbiol.">
        <title>The Global Catalogue of Microorganisms (GCM) 10K type strain sequencing project: providing services to taxonomists for standard genome sequencing and annotation.</title>
        <authorList>
            <consortium name="The Broad Institute Genomics Platform"/>
            <consortium name="The Broad Institute Genome Sequencing Center for Infectious Disease"/>
            <person name="Wu L."/>
            <person name="Ma J."/>
        </authorList>
    </citation>
    <scope>NUCLEOTIDE SEQUENCE [LARGE SCALE GENOMIC DNA]</scope>
    <source>
        <strain evidence="7">JCM 9092</strain>
    </source>
</reference>
<keyword evidence="7" id="KW-1185">Reference proteome</keyword>
<organism evidence="6 7">
    <name type="scientific">Streptomyces rectiviolaceus</name>
    <dbReference type="NCBI Taxonomy" id="332591"/>
    <lineage>
        <taxon>Bacteria</taxon>
        <taxon>Bacillati</taxon>
        <taxon>Actinomycetota</taxon>
        <taxon>Actinomycetes</taxon>
        <taxon>Kitasatosporales</taxon>
        <taxon>Streptomycetaceae</taxon>
        <taxon>Streptomyces</taxon>
    </lineage>
</organism>
<feature type="domain" description="HTH lysR-type" evidence="5">
    <location>
        <begin position="1"/>
        <end position="58"/>
    </location>
</feature>
<dbReference type="PANTHER" id="PTHR30346">
    <property type="entry name" value="TRANSCRIPTIONAL DUAL REGULATOR HCAR-RELATED"/>
    <property type="match status" value="1"/>
</dbReference>
<name>A0ABP6M9D2_9ACTN</name>
<evidence type="ECO:0000256" key="1">
    <source>
        <dbReference type="ARBA" id="ARBA00009437"/>
    </source>
</evidence>
<gene>
    <name evidence="6" type="ORF">GCM10010449_05820</name>
</gene>
<keyword evidence="4" id="KW-0804">Transcription</keyword>
<evidence type="ECO:0000256" key="2">
    <source>
        <dbReference type="ARBA" id="ARBA00023015"/>
    </source>
</evidence>
<dbReference type="InterPro" id="IPR005119">
    <property type="entry name" value="LysR_subst-bd"/>
</dbReference>
<comment type="caution">
    <text evidence="6">The sequence shown here is derived from an EMBL/GenBank/DDBJ whole genome shotgun (WGS) entry which is preliminary data.</text>
</comment>
<dbReference type="SUPFAM" id="SSF46785">
    <property type="entry name" value="Winged helix' DNA-binding domain"/>
    <property type="match status" value="1"/>
</dbReference>